<feature type="domain" description="Cyclic nucleotide-binding" evidence="15">
    <location>
        <begin position="378"/>
        <end position="497"/>
    </location>
</feature>
<dbReference type="Pfam" id="PF00027">
    <property type="entry name" value="cNMP_binding"/>
    <property type="match status" value="1"/>
</dbReference>
<dbReference type="CDD" id="cd00038">
    <property type="entry name" value="CAP_ED"/>
    <property type="match status" value="1"/>
</dbReference>
<dbReference type="PROSITE" id="PS51490">
    <property type="entry name" value="KHA"/>
    <property type="match status" value="1"/>
</dbReference>
<sequence length="779" mass="89094">MSFSCAKDFFKRFYIDEFHAESVTRSSFFLSSDLLPSLGARINQATRLRRYIISPFSPRYRAWEMLLVVLVIYSAWICPFEFAFLPYKQDALFIIDNIVNGFFAIDIILTFFVAYLDSQSYLLVDDPKQIAFRYIRTWFIFDVCSTAPFQSISLLFTNHSGELGFKLLSMLRLWRLRRVSSLFARLEKDIRFNYFWTRCIKLISVTLYAVHFAGCINYLIADRYPDPNRTWIGAVNPNFKEDGLWNRYVTALYWSITTLTTTGYGDLHAENPREMLFDIFYMLFNLGLTSYLIGNMTNLVVHWTSRTRNFRDTVRAASEFAARNNLSPDIEDQMLSHICLKFKTEGLKQQDALNGLPKAIRSSIAHYLFFPIVEKVSLFQGVSHDFLFQLVSQMEAEYFPPKEDVILQNEAPTDFYIMVSGVADFLCKIDGHEKVLGSVTTGDSFGEFGVLYFRPQPFTVRTTEISQILRLNRTSLMNTIQANAEDGRIIMNNLSQKLKVQESLGFEFPHKDPGLIPSEWLDGGPIGGSCSPAGYHHHSPEDTSMQEARGIDFPGSEATEQNEMGQCQMFSRSASDVNFMDEDGQTALHAGVHKGHLEMVKILLEGGANVNTQDAGGWKPKEGNSHLLSCENRRKLEEHRIDLTGPESADNSMYSQIKHRRQGPQSLNSHLKKKPTDFFSTRFSHPRDTEVIKSIKKRVTIHMQPQHDSTSQRQLAKLIILPDSIEELLKIAGEKFGDYKPTKVINAENAEIDDINVIRDGDHLFLLQNKCENLLCNVT</sequence>
<keyword evidence="13" id="KW-0040">ANK repeat</keyword>
<keyword evidence="12 14" id="KW-0407">Ion channel</keyword>
<dbReference type="PRINTS" id="PR01463">
    <property type="entry name" value="EAGCHANLFMLY"/>
</dbReference>
<evidence type="ECO:0000256" key="9">
    <source>
        <dbReference type="ARBA" id="ARBA00022989"/>
    </source>
</evidence>
<keyword evidence="4 14" id="KW-0633">Potassium transport</keyword>
<dbReference type="Gene3D" id="2.60.120.10">
    <property type="entry name" value="Jelly Rolls"/>
    <property type="match status" value="1"/>
</dbReference>
<reference evidence="17" key="1">
    <citation type="submission" date="2018-02" db="EMBL/GenBank/DDBJ databases">
        <authorList>
            <person name="Cohen D.B."/>
            <person name="Kent A.D."/>
        </authorList>
    </citation>
    <scope>NUCLEOTIDE SEQUENCE</scope>
</reference>
<comment type="similarity">
    <text evidence="2 14">Belongs to the potassium channel family. Plant (TC 1.A.1.4) subfamily.</text>
</comment>
<evidence type="ECO:0000259" key="15">
    <source>
        <dbReference type="PROSITE" id="PS50042"/>
    </source>
</evidence>
<evidence type="ECO:0000256" key="6">
    <source>
        <dbReference type="ARBA" id="ARBA00022826"/>
    </source>
</evidence>
<evidence type="ECO:0000256" key="2">
    <source>
        <dbReference type="ARBA" id="ARBA00007929"/>
    </source>
</evidence>
<comment type="subcellular location">
    <subcellularLocation>
        <location evidence="1 14">Membrane</location>
        <topology evidence="1 14">Multi-pass membrane protein</topology>
    </subcellularLocation>
</comment>
<dbReference type="EMBL" id="OIVN01006327">
    <property type="protein sequence ID" value="SPD30689.1"/>
    <property type="molecule type" value="Genomic_DNA"/>
</dbReference>
<dbReference type="PANTHER" id="PTHR45743">
    <property type="entry name" value="POTASSIUM CHANNEL AKT1"/>
    <property type="match status" value="1"/>
</dbReference>
<feature type="transmembrane region" description="Helical" evidence="14">
    <location>
        <begin position="97"/>
        <end position="116"/>
    </location>
</feature>
<dbReference type="InterPro" id="IPR005821">
    <property type="entry name" value="Ion_trans_dom"/>
</dbReference>
<protein>
    <recommendedName>
        <fullName evidence="14">Potassium channel</fullName>
    </recommendedName>
</protein>
<evidence type="ECO:0000256" key="1">
    <source>
        <dbReference type="ARBA" id="ARBA00004141"/>
    </source>
</evidence>
<dbReference type="SUPFAM" id="SSF81324">
    <property type="entry name" value="Voltage-gated potassium channels"/>
    <property type="match status" value="1"/>
</dbReference>
<evidence type="ECO:0000259" key="16">
    <source>
        <dbReference type="PROSITE" id="PS51490"/>
    </source>
</evidence>
<dbReference type="SMART" id="SM00100">
    <property type="entry name" value="cNMP"/>
    <property type="match status" value="1"/>
</dbReference>
<comment type="caution">
    <text evidence="14">Lacks conserved residue(s) required for the propagation of feature annotation.</text>
</comment>
<evidence type="ECO:0000256" key="14">
    <source>
        <dbReference type="RuleBase" id="RU369015"/>
    </source>
</evidence>
<evidence type="ECO:0000256" key="5">
    <source>
        <dbReference type="ARBA" id="ARBA00022692"/>
    </source>
</evidence>
<dbReference type="Pfam" id="PF11834">
    <property type="entry name" value="KHA"/>
    <property type="match status" value="1"/>
</dbReference>
<evidence type="ECO:0000256" key="3">
    <source>
        <dbReference type="ARBA" id="ARBA00022448"/>
    </source>
</evidence>
<proteinExistence type="inferred from homology"/>
<dbReference type="Pfam" id="PF00520">
    <property type="entry name" value="Ion_trans"/>
    <property type="match status" value="1"/>
</dbReference>
<dbReference type="GO" id="GO:0034702">
    <property type="term" value="C:monoatomic ion channel complex"/>
    <property type="evidence" value="ECO:0007669"/>
    <property type="project" value="UniProtKB-KW"/>
</dbReference>
<dbReference type="InterPro" id="IPR003938">
    <property type="entry name" value="K_chnl_volt-dep_EAG/ELK/ERG"/>
</dbReference>
<dbReference type="PROSITE" id="PS50042">
    <property type="entry name" value="CNMP_BINDING_3"/>
    <property type="match status" value="1"/>
</dbReference>
<keyword evidence="5 14" id="KW-0812">Transmembrane</keyword>
<gene>
    <name evidence="17" type="ORF">FSB_LOCUS58571</name>
</gene>
<keyword evidence="11 14" id="KW-0472">Membrane</keyword>
<evidence type="ECO:0000256" key="4">
    <source>
        <dbReference type="ARBA" id="ARBA00022538"/>
    </source>
</evidence>
<dbReference type="InterPro" id="IPR021789">
    <property type="entry name" value="KHA_dom"/>
</dbReference>
<keyword evidence="9 14" id="KW-1133">Transmembrane helix</keyword>
<dbReference type="SMART" id="SM00248">
    <property type="entry name" value="ANK"/>
    <property type="match status" value="1"/>
</dbReference>
<comment type="function">
    <text evidence="14">Potassium channel.</text>
</comment>
<dbReference type="InterPro" id="IPR036770">
    <property type="entry name" value="Ankyrin_rpt-contain_sf"/>
</dbReference>
<dbReference type="SUPFAM" id="SSF51206">
    <property type="entry name" value="cAMP-binding domain-like"/>
    <property type="match status" value="1"/>
</dbReference>
<dbReference type="PROSITE" id="PS50088">
    <property type="entry name" value="ANK_REPEAT"/>
    <property type="match status" value="1"/>
</dbReference>
<dbReference type="FunFam" id="2.60.120.10:FF:000074">
    <property type="entry name" value="Potassium channel KAT2"/>
    <property type="match status" value="1"/>
</dbReference>
<dbReference type="Gene3D" id="1.10.287.70">
    <property type="match status" value="1"/>
</dbReference>
<keyword evidence="7 14" id="KW-0851">Voltage-gated channel</keyword>
<evidence type="ECO:0000256" key="12">
    <source>
        <dbReference type="ARBA" id="ARBA00023303"/>
    </source>
</evidence>
<comment type="domain">
    <text evidence="14">The segment S4 is probably the voltage-sensor and is characterized by a series of positively charged amino acids. The pore-forming region H5 is enclosed by the transmembrane segments S5 and S6 in the Shaker-type (1P/6TM) and contains the GYGD signature motif which seems to be involved in potassium selectivity.</text>
</comment>
<dbReference type="InterPro" id="IPR014710">
    <property type="entry name" value="RmlC-like_jellyroll"/>
</dbReference>
<keyword evidence="8 14" id="KW-0630">Potassium</keyword>
<dbReference type="PROSITE" id="PS50297">
    <property type="entry name" value="ANK_REP_REGION"/>
    <property type="match status" value="1"/>
</dbReference>
<dbReference type="AlphaFoldDB" id="A0A2N9J2M0"/>
<name>A0A2N9J2M0_FAGSY</name>
<dbReference type="SUPFAM" id="SSF48403">
    <property type="entry name" value="Ankyrin repeat"/>
    <property type="match status" value="1"/>
</dbReference>
<evidence type="ECO:0000256" key="13">
    <source>
        <dbReference type="PROSITE-ProRule" id="PRU00023"/>
    </source>
</evidence>
<dbReference type="Gene3D" id="1.25.40.20">
    <property type="entry name" value="Ankyrin repeat-containing domain"/>
    <property type="match status" value="1"/>
</dbReference>
<comment type="domain">
    <text evidence="14">The KHA domain (rich in hydrophobic and acidic residues) present in the C-terminal part is likely to be important for tetramerization.</text>
</comment>
<evidence type="ECO:0000256" key="10">
    <source>
        <dbReference type="ARBA" id="ARBA00023065"/>
    </source>
</evidence>
<feature type="repeat" description="ANK" evidence="13">
    <location>
        <begin position="583"/>
        <end position="615"/>
    </location>
</feature>
<dbReference type="InterPro" id="IPR000595">
    <property type="entry name" value="cNMP-bd_dom"/>
</dbReference>
<dbReference type="InterPro" id="IPR045319">
    <property type="entry name" value="KAT/AKT"/>
</dbReference>
<dbReference type="Pfam" id="PF00023">
    <property type="entry name" value="Ank"/>
    <property type="match status" value="1"/>
</dbReference>
<evidence type="ECO:0000256" key="11">
    <source>
        <dbReference type="ARBA" id="ARBA00023136"/>
    </source>
</evidence>
<organism evidence="17">
    <name type="scientific">Fagus sylvatica</name>
    <name type="common">Beechnut</name>
    <dbReference type="NCBI Taxonomy" id="28930"/>
    <lineage>
        <taxon>Eukaryota</taxon>
        <taxon>Viridiplantae</taxon>
        <taxon>Streptophyta</taxon>
        <taxon>Embryophyta</taxon>
        <taxon>Tracheophyta</taxon>
        <taxon>Spermatophyta</taxon>
        <taxon>Magnoliopsida</taxon>
        <taxon>eudicotyledons</taxon>
        <taxon>Gunneridae</taxon>
        <taxon>Pentapetalae</taxon>
        <taxon>rosids</taxon>
        <taxon>fabids</taxon>
        <taxon>Fagales</taxon>
        <taxon>Fagaceae</taxon>
        <taxon>Fagus</taxon>
    </lineage>
</organism>
<feature type="transmembrane region" description="Helical" evidence="14">
    <location>
        <begin position="195"/>
        <end position="220"/>
    </location>
</feature>
<evidence type="ECO:0000256" key="8">
    <source>
        <dbReference type="ARBA" id="ARBA00022958"/>
    </source>
</evidence>
<dbReference type="FunFam" id="1.10.287.70:FF:000123">
    <property type="entry name" value="Potassium channel KAT3"/>
    <property type="match status" value="1"/>
</dbReference>
<comment type="subunit">
    <text evidence="14">The potassium channel is composed of a homo- or heterotetrameric complex of pore-forming subunits.</text>
</comment>
<dbReference type="PANTHER" id="PTHR45743:SF6">
    <property type="entry name" value="POTASSIUM CHANNEL KAT2"/>
    <property type="match status" value="1"/>
</dbReference>
<keyword evidence="10 14" id="KW-0406">Ion transport</keyword>
<dbReference type="GO" id="GO:0005249">
    <property type="term" value="F:voltage-gated potassium channel activity"/>
    <property type="evidence" value="ECO:0007669"/>
    <property type="project" value="UniProtKB-UniRule"/>
</dbReference>
<keyword evidence="6 14" id="KW-0631">Potassium channel</keyword>
<feature type="transmembrane region" description="Helical" evidence="14">
    <location>
        <begin position="65"/>
        <end position="85"/>
    </location>
</feature>
<accession>A0A2N9J2M0</accession>
<feature type="transmembrane region" description="Helical" evidence="14">
    <location>
        <begin position="279"/>
        <end position="301"/>
    </location>
</feature>
<keyword evidence="3 14" id="KW-0813">Transport</keyword>
<evidence type="ECO:0000313" key="17">
    <source>
        <dbReference type="EMBL" id="SPD30689.1"/>
    </source>
</evidence>
<dbReference type="InterPro" id="IPR002110">
    <property type="entry name" value="Ankyrin_rpt"/>
</dbReference>
<dbReference type="InterPro" id="IPR018490">
    <property type="entry name" value="cNMP-bd_dom_sf"/>
</dbReference>
<feature type="domain" description="KHA" evidence="16">
    <location>
        <begin position="698"/>
        <end position="779"/>
    </location>
</feature>
<evidence type="ECO:0000256" key="7">
    <source>
        <dbReference type="ARBA" id="ARBA00022882"/>
    </source>
</evidence>